<name>A0A918XMB8_9PROT</name>
<dbReference type="AlphaFoldDB" id="A0A918XMB8"/>
<feature type="compositionally biased region" description="Basic and acidic residues" evidence="1">
    <location>
        <begin position="87"/>
        <end position="103"/>
    </location>
</feature>
<dbReference type="GO" id="GO:0005975">
    <property type="term" value="P:carbohydrate metabolic process"/>
    <property type="evidence" value="ECO:0007669"/>
    <property type="project" value="InterPro"/>
</dbReference>
<reference evidence="2" key="1">
    <citation type="journal article" date="2014" name="Int. J. Syst. Evol. Microbiol.">
        <title>Complete genome sequence of Corynebacterium casei LMG S-19264T (=DSM 44701T), isolated from a smear-ripened cheese.</title>
        <authorList>
            <consortium name="US DOE Joint Genome Institute (JGI-PGF)"/>
            <person name="Walter F."/>
            <person name="Albersmeier A."/>
            <person name="Kalinowski J."/>
            <person name="Ruckert C."/>
        </authorList>
    </citation>
    <scope>NUCLEOTIDE SEQUENCE</scope>
    <source>
        <strain evidence="2">KCTC 42651</strain>
    </source>
</reference>
<comment type="caution">
    <text evidence="2">The sequence shown here is derived from an EMBL/GenBank/DDBJ whole genome shotgun (WGS) entry which is preliminary data.</text>
</comment>
<dbReference type="CDD" id="cd10928">
    <property type="entry name" value="CE4_u4"/>
    <property type="match status" value="1"/>
</dbReference>
<proteinExistence type="predicted"/>
<evidence type="ECO:0008006" key="4">
    <source>
        <dbReference type="Google" id="ProtNLM"/>
    </source>
</evidence>
<dbReference type="EMBL" id="BMZS01000001">
    <property type="protein sequence ID" value="GHD39342.1"/>
    <property type="molecule type" value="Genomic_DNA"/>
</dbReference>
<sequence length="273" mass="28876">MTGPSAGATDRLRATLDRFAASGRTAALWWRDDDLERPTPELAALLAELGGFGIVPGLAAVAGRLVPEAVDAAGDGRLLVHGWHHQNHSESGTKKSEYGPEREPEVRLREIAGAWRRLRALAGERALPCFVPPWNRIGDDLPGRLGETGIRVLSGFASRRRRPVPAAVPRLDTHVDLIDWRGGRGPLPAAAVAAALDACLRAVETPDGRESPVDGPIGILSHHRVTDAAGWTGWRPLLATLAGHPAVRWLDPAAAMAAAGAAPGAGDETRRTG</sequence>
<gene>
    <name evidence="2" type="ORF">GCM10017083_01090</name>
</gene>
<keyword evidence="3" id="KW-1185">Reference proteome</keyword>
<evidence type="ECO:0000313" key="3">
    <source>
        <dbReference type="Proteomes" id="UP000630353"/>
    </source>
</evidence>
<evidence type="ECO:0000256" key="1">
    <source>
        <dbReference type="SAM" id="MobiDB-lite"/>
    </source>
</evidence>
<dbReference type="InterPro" id="IPR011330">
    <property type="entry name" value="Glyco_hydro/deAcase_b/a-brl"/>
</dbReference>
<dbReference type="Proteomes" id="UP000630353">
    <property type="component" value="Unassembled WGS sequence"/>
</dbReference>
<dbReference type="InterPro" id="IPR049591">
    <property type="entry name" value="CE4_u4-like"/>
</dbReference>
<dbReference type="Gene3D" id="3.20.20.370">
    <property type="entry name" value="Glycoside hydrolase/deacetylase"/>
    <property type="match status" value="1"/>
</dbReference>
<protein>
    <recommendedName>
        <fullName evidence="4">Polysaccharide deacetylase</fullName>
    </recommendedName>
</protein>
<reference evidence="2" key="2">
    <citation type="submission" date="2020-09" db="EMBL/GenBank/DDBJ databases">
        <authorList>
            <person name="Sun Q."/>
            <person name="Kim S."/>
        </authorList>
    </citation>
    <scope>NUCLEOTIDE SEQUENCE</scope>
    <source>
        <strain evidence="2">KCTC 42651</strain>
    </source>
</reference>
<dbReference type="RefSeq" id="WP_189986955.1">
    <property type="nucleotide sequence ID" value="NZ_BMZS01000001.1"/>
</dbReference>
<organism evidence="2 3">
    <name type="scientific">Thalassobaculum fulvum</name>
    <dbReference type="NCBI Taxonomy" id="1633335"/>
    <lineage>
        <taxon>Bacteria</taxon>
        <taxon>Pseudomonadati</taxon>
        <taxon>Pseudomonadota</taxon>
        <taxon>Alphaproteobacteria</taxon>
        <taxon>Rhodospirillales</taxon>
        <taxon>Thalassobaculaceae</taxon>
        <taxon>Thalassobaculum</taxon>
    </lineage>
</organism>
<dbReference type="SUPFAM" id="SSF88713">
    <property type="entry name" value="Glycoside hydrolase/deacetylase"/>
    <property type="match status" value="1"/>
</dbReference>
<evidence type="ECO:0000313" key="2">
    <source>
        <dbReference type="EMBL" id="GHD39342.1"/>
    </source>
</evidence>
<feature type="region of interest" description="Disordered" evidence="1">
    <location>
        <begin position="84"/>
        <end position="103"/>
    </location>
</feature>
<accession>A0A918XMB8</accession>